<dbReference type="InterPro" id="IPR014973">
    <property type="entry name" value="DUF1835"/>
</dbReference>
<accession>A0A8J7J6T6</accession>
<reference evidence="2" key="1">
    <citation type="submission" date="2020-12" db="EMBL/GenBank/DDBJ databases">
        <title>Geomonas sp. Red875, isolated from river sediment.</title>
        <authorList>
            <person name="Xu Z."/>
            <person name="Zhang Z."/>
            <person name="Masuda Y."/>
            <person name="Itoh H."/>
            <person name="Senoo K."/>
        </authorList>
    </citation>
    <scope>NUCLEOTIDE SEQUENCE</scope>
    <source>
        <strain evidence="2">Red875</strain>
    </source>
</reference>
<dbReference type="RefSeq" id="WP_199383440.1">
    <property type="nucleotide sequence ID" value="NZ_JAEMHM010000005.1"/>
</dbReference>
<organism evidence="2 3">
    <name type="scientific">Geomesophilobacter sediminis</name>
    <dbReference type="NCBI Taxonomy" id="2798584"/>
    <lineage>
        <taxon>Bacteria</taxon>
        <taxon>Pseudomonadati</taxon>
        <taxon>Thermodesulfobacteriota</taxon>
        <taxon>Desulfuromonadia</taxon>
        <taxon>Geobacterales</taxon>
        <taxon>Geobacteraceae</taxon>
        <taxon>Geomesophilobacter</taxon>
    </lineage>
</organism>
<dbReference type="EMBL" id="JAEMHM010000005">
    <property type="protein sequence ID" value="MBJ6724601.1"/>
    <property type="molecule type" value="Genomic_DNA"/>
</dbReference>
<protein>
    <submittedName>
        <fullName evidence="2">DUF1835 domain-containing protein</fullName>
    </submittedName>
</protein>
<name>A0A8J7J6T6_9BACT</name>
<dbReference type="Pfam" id="PF08874">
    <property type="entry name" value="DUF1835"/>
    <property type="match status" value="1"/>
</dbReference>
<gene>
    <name evidence="2" type="ORF">JFN93_07775</name>
</gene>
<evidence type="ECO:0000259" key="1">
    <source>
        <dbReference type="Pfam" id="PF08874"/>
    </source>
</evidence>
<comment type="caution">
    <text evidence="2">The sequence shown here is derived from an EMBL/GenBank/DDBJ whole genome shotgun (WGS) entry which is preliminary data.</text>
</comment>
<evidence type="ECO:0000313" key="3">
    <source>
        <dbReference type="Proteomes" id="UP000636888"/>
    </source>
</evidence>
<feature type="domain" description="DUF1835" evidence="1">
    <location>
        <begin position="5"/>
        <end position="112"/>
    </location>
</feature>
<proteinExistence type="predicted"/>
<evidence type="ECO:0000313" key="2">
    <source>
        <dbReference type="EMBL" id="MBJ6724601.1"/>
    </source>
</evidence>
<sequence length="288" mass="31934">MTRVLHITSGDIAGENLKQSGVTGDLLVWHDILYEGPRNPGWPEEETLLARTQFLDEVTDGGLGRQHILETLRDQYRKLETASGYDAVILWFDACLFDQSMLSHILACLKIKGVVTPELICVAAFPGIEPYNGIGQLSPQQLASVYGQRSPVTAEQVGFAERVDRAFALQDLDEFALLAKYDAAPLPYLPAAVDRWLKEQPDPETGLGLLEQLALDAIRSGCHHPWEIFRHVAAHDTPPQYWGDSTLWAKINRLATLSPPLVKIEGPSGKLPQWISQGGVESYLIYPL</sequence>
<dbReference type="AlphaFoldDB" id="A0A8J7J6T6"/>
<keyword evidence="3" id="KW-1185">Reference proteome</keyword>
<dbReference type="Proteomes" id="UP000636888">
    <property type="component" value="Unassembled WGS sequence"/>
</dbReference>